<organism evidence="2 3">
    <name type="scientific">Chlorobaculum parvum (strain DSM 263 / NCIMB 8327)</name>
    <name type="common">Chlorobium vibrioforme subsp. thiosulfatophilum</name>
    <dbReference type="NCBI Taxonomy" id="517417"/>
    <lineage>
        <taxon>Bacteria</taxon>
        <taxon>Pseudomonadati</taxon>
        <taxon>Chlorobiota</taxon>
        <taxon>Chlorobiia</taxon>
        <taxon>Chlorobiales</taxon>
        <taxon>Chlorobiaceae</taxon>
        <taxon>Chlorobaculum</taxon>
    </lineage>
</organism>
<name>B3QLJ8_CHLP8</name>
<gene>
    <name evidence="2" type="ordered locus">Cpar_0466</name>
</gene>
<feature type="chain" id="PRO_5002795499" description="Transporter" evidence="1">
    <location>
        <begin position="32"/>
        <end position="274"/>
    </location>
</feature>
<evidence type="ECO:0000256" key="1">
    <source>
        <dbReference type="SAM" id="SignalP"/>
    </source>
</evidence>
<feature type="signal peptide" evidence="1">
    <location>
        <begin position="1"/>
        <end position="31"/>
    </location>
</feature>
<evidence type="ECO:0008006" key="4">
    <source>
        <dbReference type="Google" id="ProtNLM"/>
    </source>
</evidence>
<reference evidence="2" key="1">
    <citation type="submission" date="2008-06" db="EMBL/GenBank/DDBJ databases">
        <title>Complete sequence of Chlorobaculum parvum NCIB 8327.</title>
        <authorList>
            <consortium name="US DOE Joint Genome Institute"/>
            <person name="Lucas S."/>
            <person name="Copeland A."/>
            <person name="Lapidus A."/>
            <person name="Glavina del Rio T."/>
            <person name="Dalin E."/>
            <person name="Tice H."/>
            <person name="Bruce D."/>
            <person name="Goodwin L."/>
            <person name="Pitluck S."/>
            <person name="Schmutz J."/>
            <person name="Larimer F."/>
            <person name="Land M."/>
            <person name="Hauser L."/>
            <person name="Kyrpides N."/>
            <person name="Mikhailova N."/>
            <person name="Zhao F."/>
            <person name="Li T."/>
            <person name="Liu Z."/>
            <person name="Overmann J."/>
            <person name="Bryant D.A."/>
            <person name="Richardson P."/>
        </authorList>
    </citation>
    <scope>NUCLEOTIDE SEQUENCE [LARGE SCALE GENOMIC DNA]</scope>
    <source>
        <strain evidence="2">NCIB 8327</strain>
    </source>
</reference>
<sequence length="274" mass="29731">MLSSIKNSRSMKKKIQLLTSALMLCSTQTFAAMPLQTDDTGTQGKGHSQIEIGFESARDKETEGGTSYKLTGGAIGTTFTYGLTSNIDLVAGLPWEWYTEKENGVKVADESGYGDLALQIKWRFYEMPDTGFSLALKPGLTLPTGDDDKGLGTGKVSGDVTLIATREAKLATFHFNLGYRHNEYKLDELSETSRKNIWYASMAGELNVTDKLRAVGDIGIETNSDKDADTDPAYIIGGLIYAVSDYTDLDIGIRSGLNDAETDTTLLAGATIRF</sequence>
<dbReference type="Pfam" id="PF13557">
    <property type="entry name" value="Phenol_MetA_deg"/>
    <property type="match status" value="1"/>
</dbReference>
<dbReference type="HOGENOM" id="CLU_066445_1_0_10"/>
<dbReference type="InterPro" id="IPR025737">
    <property type="entry name" value="FApF"/>
</dbReference>
<accession>B3QLJ8</accession>
<keyword evidence="1" id="KW-0732">Signal</keyword>
<dbReference type="eggNOG" id="COG2067">
    <property type="taxonomic scope" value="Bacteria"/>
</dbReference>
<evidence type="ECO:0000313" key="2">
    <source>
        <dbReference type="EMBL" id="ACF10888.1"/>
    </source>
</evidence>
<dbReference type="AlphaFoldDB" id="B3QLJ8"/>
<protein>
    <recommendedName>
        <fullName evidence="4">Transporter</fullName>
    </recommendedName>
</protein>
<dbReference type="Proteomes" id="UP000008811">
    <property type="component" value="Chromosome"/>
</dbReference>
<evidence type="ECO:0000313" key="3">
    <source>
        <dbReference type="Proteomes" id="UP000008811"/>
    </source>
</evidence>
<dbReference type="STRING" id="517417.Cpar_0466"/>
<keyword evidence="3" id="KW-1185">Reference proteome</keyword>
<proteinExistence type="predicted"/>
<dbReference type="KEGG" id="cpc:Cpar_0466"/>
<dbReference type="EMBL" id="CP001099">
    <property type="protein sequence ID" value="ACF10888.1"/>
    <property type="molecule type" value="Genomic_DNA"/>
</dbReference>